<accession>A0A5B7JVA7</accession>
<evidence type="ECO:0000313" key="2">
    <source>
        <dbReference type="Proteomes" id="UP000324222"/>
    </source>
</evidence>
<gene>
    <name evidence="1" type="ORF">E2C01_093751</name>
</gene>
<organism evidence="1 2">
    <name type="scientific">Portunus trituberculatus</name>
    <name type="common">Swimming crab</name>
    <name type="synonym">Neptunus trituberculatus</name>
    <dbReference type="NCBI Taxonomy" id="210409"/>
    <lineage>
        <taxon>Eukaryota</taxon>
        <taxon>Metazoa</taxon>
        <taxon>Ecdysozoa</taxon>
        <taxon>Arthropoda</taxon>
        <taxon>Crustacea</taxon>
        <taxon>Multicrustacea</taxon>
        <taxon>Malacostraca</taxon>
        <taxon>Eumalacostraca</taxon>
        <taxon>Eucarida</taxon>
        <taxon>Decapoda</taxon>
        <taxon>Pleocyemata</taxon>
        <taxon>Brachyura</taxon>
        <taxon>Eubrachyura</taxon>
        <taxon>Portunoidea</taxon>
        <taxon>Portunidae</taxon>
        <taxon>Portuninae</taxon>
        <taxon>Portunus</taxon>
    </lineage>
</organism>
<proteinExistence type="predicted"/>
<comment type="caution">
    <text evidence="1">The sequence shown here is derived from an EMBL/GenBank/DDBJ whole genome shotgun (WGS) entry which is preliminary data.</text>
</comment>
<sequence>MLHASHFLDIILFCLISPHSETHHSLLVPSMFRSDMTNIAARRR</sequence>
<dbReference type="EMBL" id="VSRR010113824">
    <property type="protein sequence ID" value="MPC98383.1"/>
    <property type="molecule type" value="Genomic_DNA"/>
</dbReference>
<keyword evidence="2" id="KW-1185">Reference proteome</keyword>
<reference evidence="1 2" key="1">
    <citation type="submission" date="2019-05" db="EMBL/GenBank/DDBJ databases">
        <title>Another draft genome of Portunus trituberculatus and its Hox gene families provides insights of decapod evolution.</title>
        <authorList>
            <person name="Jeong J.-H."/>
            <person name="Song I."/>
            <person name="Kim S."/>
            <person name="Choi T."/>
            <person name="Kim D."/>
            <person name="Ryu S."/>
            <person name="Kim W."/>
        </authorList>
    </citation>
    <scope>NUCLEOTIDE SEQUENCE [LARGE SCALE GENOMIC DNA]</scope>
    <source>
        <tissue evidence="1">Muscle</tissue>
    </source>
</reference>
<dbReference type="Proteomes" id="UP000324222">
    <property type="component" value="Unassembled WGS sequence"/>
</dbReference>
<dbReference type="AlphaFoldDB" id="A0A5B7JVA7"/>
<evidence type="ECO:0000313" key="1">
    <source>
        <dbReference type="EMBL" id="MPC98383.1"/>
    </source>
</evidence>
<name>A0A5B7JVA7_PORTR</name>
<protein>
    <submittedName>
        <fullName evidence="1">Uncharacterized protein</fullName>
    </submittedName>
</protein>